<dbReference type="PRINTS" id="PR00723">
    <property type="entry name" value="SUBTILISIN"/>
</dbReference>
<sequence length="419" mass="43219">MGTALLTRRNAIRLSAVCSVLGTLVITSAGLAPGAAASDGVQSKQWYLDAMHADEMWKHSTGKGVKVAVIDTGVNPQTSSLKGQVLVDEVPKAAKYHVTQDYDGHGTTMAEIIAGTGAGGGIKGLAPGARIIPIRVGLDELKDANERARSLTSAKAIRAAADSDAKIINMSYGSVYYNGDEEDALKYAASKGKLLFSSIGNSGDAGNKPDYPAKDPYAIGVSAVDKTGTVGKLSTFGNYVDMSAPGLNVPAWCDNAFTRYCTTEGTSHASAIASASAALVWSAHPDWTANQVLRSLIDTAGRTWPKGKPSKYLGYGLMRPRMVLADKNFDPGPADRDPLAAENGTAPDEDITATKSPAASPTAKTPAKDTGSSSGPASAAAKDADSGDSTQTWVIIGAVAAVLVIAGAGFAVMRARRNA</sequence>
<dbReference type="InterPro" id="IPR015500">
    <property type="entry name" value="Peptidase_S8_subtilisin-rel"/>
</dbReference>
<keyword evidence="3 5" id="KW-0378">Hydrolase</keyword>
<feature type="active site" description="Charge relay system" evidence="5">
    <location>
        <position position="267"/>
    </location>
</feature>
<protein>
    <submittedName>
        <fullName evidence="10">Serine protease</fullName>
    </submittedName>
</protein>
<feature type="active site" description="Charge relay system" evidence="5">
    <location>
        <position position="105"/>
    </location>
</feature>
<evidence type="ECO:0000259" key="9">
    <source>
        <dbReference type="Pfam" id="PF00082"/>
    </source>
</evidence>
<dbReference type="GO" id="GO:0004252">
    <property type="term" value="F:serine-type endopeptidase activity"/>
    <property type="evidence" value="ECO:0007669"/>
    <property type="project" value="UniProtKB-UniRule"/>
</dbReference>
<feature type="compositionally biased region" description="Low complexity" evidence="6">
    <location>
        <begin position="371"/>
        <end position="381"/>
    </location>
</feature>
<keyword evidence="2 5" id="KW-0645">Protease</keyword>
<evidence type="ECO:0000313" key="11">
    <source>
        <dbReference type="Proteomes" id="UP000268329"/>
    </source>
</evidence>
<organism evidence="10 11">
    <name type="scientific">Streptomyces dangxiongensis</name>
    <dbReference type="NCBI Taxonomy" id="1442032"/>
    <lineage>
        <taxon>Bacteria</taxon>
        <taxon>Bacillati</taxon>
        <taxon>Actinomycetota</taxon>
        <taxon>Actinomycetes</taxon>
        <taxon>Kitasatosporales</taxon>
        <taxon>Streptomycetaceae</taxon>
        <taxon>Streptomyces</taxon>
    </lineage>
</organism>
<comment type="similarity">
    <text evidence="1 5">Belongs to the peptidase S8 family.</text>
</comment>
<dbReference type="AlphaFoldDB" id="A0A3G2J9X5"/>
<evidence type="ECO:0000313" key="10">
    <source>
        <dbReference type="EMBL" id="AYN39106.1"/>
    </source>
</evidence>
<dbReference type="PANTHER" id="PTHR43806">
    <property type="entry name" value="PEPTIDASE S8"/>
    <property type="match status" value="1"/>
</dbReference>
<dbReference type="GO" id="GO:0006508">
    <property type="term" value="P:proteolysis"/>
    <property type="evidence" value="ECO:0007669"/>
    <property type="project" value="UniProtKB-KW"/>
</dbReference>
<evidence type="ECO:0000256" key="8">
    <source>
        <dbReference type="SAM" id="SignalP"/>
    </source>
</evidence>
<feature type="chain" id="PRO_5018139582" evidence="8">
    <location>
        <begin position="38"/>
        <end position="419"/>
    </location>
</feature>
<dbReference type="PROSITE" id="PS51892">
    <property type="entry name" value="SUBTILASE"/>
    <property type="match status" value="1"/>
</dbReference>
<keyword evidence="4 5" id="KW-0720">Serine protease</keyword>
<reference evidence="10 11" key="1">
    <citation type="submission" date="2018-10" db="EMBL/GenBank/DDBJ databases">
        <title>The genome of Streptomyces dangxiongensis Z022.</title>
        <authorList>
            <person name="Zhang B."/>
        </authorList>
    </citation>
    <scope>NUCLEOTIDE SEQUENCE [LARGE SCALE GENOMIC DNA]</scope>
    <source>
        <strain evidence="10 11">Z022</strain>
    </source>
</reference>
<feature type="active site" description="Charge relay system" evidence="5">
    <location>
        <position position="71"/>
    </location>
</feature>
<feature type="compositionally biased region" description="Low complexity" evidence="6">
    <location>
        <begin position="353"/>
        <end position="365"/>
    </location>
</feature>
<dbReference type="Gene3D" id="3.40.50.200">
    <property type="entry name" value="Peptidase S8/S53 domain"/>
    <property type="match status" value="1"/>
</dbReference>
<dbReference type="OrthoDB" id="9798386at2"/>
<dbReference type="InterPro" id="IPR050131">
    <property type="entry name" value="Peptidase_S8_subtilisin-like"/>
</dbReference>
<evidence type="ECO:0000256" key="5">
    <source>
        <dbReference type="PROSITE-ProRule" id="PRU01240"/>
    </source>
</evidence>
<keyword evidence="8" id="KW-0732">Signal</keyword>
<evidence type="ECO:0000256" key="7">
    <source>
        <dbReference type="SAM" id="Phobius"/>
    </source>
</evidence>
<feature type="region of interest" description="Disordered" evidence="6">
    <location>
        <begin position="326"/>
        <end position="387"/>
    </location>
</feature>
<dbReference type="Proteomes" id="UP000268329">
    <property type="component" value="Chromosome"/>
</dbReference>
<dbReference type="InterPro" id="IPR036852">
    <property type="entry name" value="Peptidase_S8/S53_dom_sf"/>
</dbReference>
<accession>A0A3G2J9X5</accession>
<dbReference type="KEGG" id="sdd:D9753_09490"/>
<feature type="compositionally biased region" description="Basic and acidic residues" evidence="6">
    <location>
        <begin position="327"/>
        <end position="339"/>
    </location>
</feature>
<keyword evidence="7" id="KW-1133">Transmembrane helix</keyword>
<evidence type="ECO:0000256" key="2">
    <source>
        <dbReference type="ARBA" id="ARBA00022670"/>
    </source>
</evidence>
<evidence type="ECO:0000256" key="6">
    <source>
        <dbReference type="SAM" id="MobiDB-lite"/>
    </source>
</evidence>
<evidence type="ECO:0000256" key="1">
    <source>
        <dbReference type="ARBA" id="ARBA00011073"/>
    </source>
</evidence>
<proteinExistence type="inferred from homology"/>
<keyword evidence="7" id="KW-0812">Transmembrane</keyword>
<evidence type="ECO:0000256" key="3">
    <source>
        <dbReference type="ARBA" id="ARBA00022801"/>
    </source>
</evidence>
<dbReference type="Pfam" id="PF00082">
    <property type="entry name" value="Peptidase_S8"/>
    <property type="match status" value="1"/>
</dbReference>
<feature type="transmembrane region" description="Helical" evidence="7">
    <location>
        <begin position="393"/>
        <end position="413"/>
    </location>
</feature>
<dbReference type="PANTHER" id="PTHR43806:SF11">
    <property type="entry name" value="CEREVISIN-RELATED"/>
    <property type="match status" value="1"/>
</dbReference>
<dbReference type="SUPFAM" id="SSF52743">
    <property type="entry name" value="Subtilisin-like"/>
    <property type="match status" value="1"/>
</dbReference>
<evidence type="ECO:0000256" key="4">
    <source>
        <dbReference type="ARBA" id="ARBA00022825"/>
    </source>
</evidence>
<dbReference type="EMBL" id="CP033073">
    <property type="protein sequence ID" value="AYN39106.1"/>
    <property type="molecule type" value="Genomic_DNA"/>
</dbReference>
<keyword evidence="7" id="KW-0472">Membrane</keyword>
<gene>
    <name evidence="10" type="ORF">D9753_09490</name>
</gene>
<name>A0A3G2J9X5_9ACTN</name>
<keyword evidence="11" id="KW-1185">Reference proteome</keyword>
<feature type="domain" description="Peptidase S8/S53" evidence="9">
    <location>
        <begin position="62"/>
        <end position="316"/>
    </location>
</feature>
<dbReference type="InterPro" id="IPR000209">
    <property type="entry name" value="Peptidase_S8/S53_dom"/>
</dbReference>
<feature type="signal peptide" evidence="8">
    <location>
        <begin position="1"/>
        <end position="37"/>
    </location>
</feature>